<evidence type="ECO:0000256" key="1">
    <source>
        <dbReference type="ARBA" id="ARBA00007074"/>
    </source>
</evidence>
<dbReference type="Pfam" id="PF00877">
    <property type="entry name" value="NLPC_P60"/>
    <property type="match status" value="1"/>
</dbReference>
<dbReference type="Proteomes" id="UP000185783">
    <property type="component" value="Unassembled WGS sequence"/>
</dbReference>
<accession>A0A1U7JET3</accession>
<dbReference type="InterPro" id="IPR000064">
    <property type="entry name" value="NLP_P60_dom"/>
</dbReference>
<evidence type="ECO:0000313" key="7">
    <source>
        <dbReference type="Proteomes" id="UP000185783"/>
    </source>
</evidence>
<protein>
    <submittedName>
        <fullName evidence="6">Peptidase P60</fullName>
    </submittedName>
</protein>
<gene>
    <name evidence="6" type="ORF">A3843_15930</name>
</gene>
<evidence type="ECO:0000259" key="5">
    <source>
        <dbReference type="PROSITE" id="PS51935"/>
    </source>
</evidence>
<keyword evidence="2" id="KW-0645">Protease</keyword>
<reference evidence="6 7" key="1">
    <citation type="submission" date="2016-03" db="EMBL/GenBank/DDBJ databases">
        <title>Genome sequence of Nesiotobacter sp. nov., a moderately halophilic alphaproteobacterium isolated from the Yellow Sea, China.</title>
        <authorList>
            <person name="Zhang G."/>
            <person name="Zhang R."/>
        </authorList>
    </citation>
    <scope>NUCLEOTIDE SEQUENCE [LARGE SCALE GENOMIC DNA]</scope>
    <source>
        <strain evidence="6 7">WB1-6</strain>
    </source>
</reference>
<dbReference type="InterPro" id="IPR038765">
    <property type="entry name" value="Papain-like_cys_pep_sf"/>
</dbReference>
<dbReference type="SUPFAM" id="SSF54001">
    <property type="entry name" value="Cysteine proteinases"/>
    <property type="match status" value="1"/>
</dbReference>
<comment type="caution">
    <text evidence="6">The sequence shown here is derived from an EMBL/GenBank/DDBJ whole genome shotgun (WGS) entry which is preliminary data.</text>
</comment>
<dbReference type="AlphaFoldDB" id="A0A1U7JET3"/>
<proteinExistence type="inferred from homology"/>
<keyword evidence="4" id="KW-0788">Thiol protease</keyword>
<dbReference type="Gene3D" id="3.90.1720.10">
    <property type="entry name" value="endopeptidase domain like (from Nostoc punctiforme)"/>
    <property type="match status" value="1"/>
</dbReference>
<name>A0A1U7JET3_9HYPH</name>
<comment type="similarity">
    <text evidence="1">Belongs to the peptidase C40 family.</text>
</comment>
<evidence type="ECO:0000256" key="2">
    <source>
        <dbReference type="ARBA" id="ARBA00022670"/>
    </source>
</evidence>
<keyword evidence="7" id="KW-1185">Reference proteome</keyword>
<dbReference type="GO" id="GO:0008234">
    <property type="term" value="F:cysteine-type peptidase activity"/>
    <property type="evidence" value="ECO:0007669"/>
    <property type="project" value="UniProtKB-KW"/>
</dbReference>
<keyword evidence="3" id="KW-0378">Hydrolase</keyword>
<dbReference type="EMBL" id="LVVZ01000022">
    <property type="protein sequence ID" value="OKL43194.1"/>
    <property type="molecule type" value="Genomic_DNA"/>
</dbReference>
<dbReference type="InterPro" id="IPR011929">
    <property type="entry name" value="Phage_pept_NlpC/P60"/>
</dbReference>
<sequence length="153" mass="16812">MTAEGLPPAQVVAEARQWLGTPYRHRASRQGIGCDCLGLVRGLYRTFYGTEPAPVPPYAPEWAEVGSSDRLLEAARAHLVELTPSMSPRAGELVLFRWKPSGLCKHVGVVSAPDRFIHAYENGGTVESALVPAWRRRIAASFVFPDPMTTKVR</sequence>
<evidence type="ECO:0000256" key="4">
    <source>
        <dbReference type="ARBA" id="ARBA00022807"/>
    </source>
</evidence>
<dbReference type="PROSITE" id="PS51935">
    <property type="entry name" value="NLPC_P60"/>
    <property type="match status" value="1"/>
</dbReference>
<organism evidence="6 7">
    <name type="scientific">Pseudovibrio exalbescens</name>
    <dbReference type="NCBI Taxonomy" id="197461"/>
    <lineage>
        <taxon>Bacteria</taxon>
        <taxon>Pseudomonadati</taxon>
        <taxon>Pseudomonadota</taxon>
        <taxon>Alphaproteobacteria</taxon>
        <taxon>Hyphomicrobiales</taxon>
        <taxon>Stappiaceae</taxon>
        <taxon>Pseudovibrio</taxon>
    </lineage>
</organism>
<dbReference type="GO" id="GO:0006508">
    <property type="term" value="P:proteolysis"/>
    <property type="evidence" value="ECO:0007669"/>
    <property type="project" value="UniProtKB-KW"/>
</dbReference>
<evidence type="ECO:0000313" key="6">
    <source>
        <dbReference type="EMBL" id="OKL43194.1"/>
    </source>
</evidence>
<evidence type="ECO:0000256" key="3">
    <source>
        <dbReference type="ARBA" id="ARBA00022801"/>
    </source>
</evidence>
<dbReference type="RefSeq" id="WP_028482987.1">
    <property type="nucleotide sequence ID" value="NZ_LVVZ01000022.1"/>
</dbReference>
<dbReference type="NCBIfam" id="TIGR02219">
    <property type="entry name" value="phage_NlpC_fam"/>
    <property type="match status" value="1"/>
</dbReference>
<dbReference type="STRING" id="197461.A3843_15930"/>
<feature type="domain" description="NlpC/P60" evidence="5">
    <location>
        <begin position="5"/>
        <end position="145"/>
    </location>
</feature>